<dbReference type="Pfam" id="PF16929">
    <property type="entry name" value="Asp2"/>
    <property type="match status" value="1"/>
</dbReference>
<reference evidence="1 2" key="1">
    <citation type="submission" date="2017-05" db="EMBL/GenBank/DDBJ databases">
        <title>The Genome Sequence of Enterococcus mundtii 6B1_DIV0119.</title>
        <authorList>
            <consortium name="The Broad Institute Genomics Platform"/>
            <consortium name="The Broad Institute Genomic Center for Infectious Diseases"/>
            <person name="Earl A."/>
            <person name="Manson A."/>
            <person name="Schwartman J."/>
            <person name="Gilmore M."/>
            <person name="Abouelleil A."/>
            <person name="Cao P."/>
            <person name="Chapman S."/>
            <person name="Cusick C."/>
            <person name="Shea T."/>
            <person name="Young S."/>
            <person name="Neafsey D."/>
            <person name="Nusbaum C."/>
            <person name="Birren B."/>
        </authorList>
    </citation>
    <scope>NUCLEOTIDE SEQUENCE [LARGE SCALE GENOMIC DNA]</scope>
    <source>
        <strain evidence="1 2">6B1_DIV0119</strain>
    </source>
</reference>
<gene>
    <name evidence="1" type="ORF">A5802_002993</name>
</gene>
<protein>
    <submittedName>
        <fullName evidence="1">Accessory Sec system protein Asp2</fullName>
    </submittedName>
</protein>
<dbReference type="GO" id="GO:0015031">
    <property type="term" value="P:protein transport"/>
    <property type="evidence" value="ECO:0007669"/>
    <property type="project" value="InterPro"/>
</dbReference>
<evidence type="ECO:0000313" key="1">
    <source>
        <dbReference type="EMBL" id="OTP24838.1"/>
    </source>
</evidence>
<proteinExistence type="predicted"/>
<accession>A0A242KUX0</accession>
<name>A0A242KUX0_ENTMU</name>
<evidence type="ECO:0000313" key="2">
    <source>
        <dbReference type="Proteomes" id="UP000195024"/>
    </source>
</evidence>
<comment type="caution">
    <text evidence="1">The sequence shown here is derived from an EMBL/GenBank/DDBJ whole genome shotgun (WGS) entry which is preliminary data.</text>
</comment>
<dbReference type="InterPro" id="IPR022267">
    <property type="entry name" value="Asp2"/>
</dbReference>
<dbReference type="AlphaFoldDB" id="A0A242KUX0"/>
<dbReference type="EMBL" id="NGMS01000004">
    <property type="protein sequence ID" value="OTP24838.1"/>
    <property type="molecule type" value="Genomic_DNA"/>
</dbReference>
<sequence>MKTKIKALQIGLENWENNLTEEEKEQLEWFFVKANLVNEEEIKEIIDREKGGTFDVVLCTDQLNNDLLRDLSKVIEAYSLIIDQEFKDDTDSIIIKKKSPIFMCLEEKKIVLYEIVANFFSGQFGSKFHTNTIVIDENFEGEMKLSGEDYLQVFGDFSNYSNRPLLTWKHNIAFNQRSKKIWLEFSHDDNVRISMSILMIQSGTSNILNQETYSEEELEKGVVVDYKQGDSYLSISLLVEGKGKLKVGPLHYRDSRHQYGEFILGGEKIKDHKNQELFYYFHPGDLQPPLNVYFSGYRSAEGFEGFFMMKQLGAPFLLIADPRLEGGSFYMGSKELEESLVEIIQEKLQYLHFSHEQLILSGLSMGTYGSLYYASQLNPAFVIVGKPLINVGDIAANERIIRPGGFATSLDILKSLTGGLSPSNVKKLNQRFWEAFSRSDFLRTEFIIAYMKNDDYDSKAYEDLLGYLSQKKSLLIGKGLPGRHNDNSSGINQWFLKQYQRVLKEEFQRRL</sequence>
<dbReference type="InterPro" id="IPR029058">
    <property type="entry name" value="AB_hydrolase_fold"/>
</dbReference>
<dbReference type="NCBIfam" id="TIGR03712">
    <property type="entry name" value="acc_sec_asp2"/>
    <property type="match status" value="1"/>
</dbReference>
<organism evidence="1 2">
    <name type="scientific">Enterococcus mundtii</name>
    <dbReference type="NCBI Taxonomy" id="53346"/>
    <lineage>
        <taxon>Bacteria</taxon>
        <taxon>Bacillati</taxon>
        <taxon>Bacillota</taxon>
        <taxon>Bacilli</taxon>
        <taxon>Lactobacillales</taxon>
        <taxon>Enterococcaceae</taxon>
        <taxon>Enterococcus</taxon>
    </lineage>
</organism>
<dbReference type="SUPFAM" id="SSF53474">
    <property type="entry name" value="alpha/beta-Hydrolases"/>
    <property type="match status" value="1"/>
</dbReference>
<dbReference type="RefSeq" id="WP_086335531.1">
    <property type="nucleotide sequence ID" value="NZ_NGMS01000004.1"/>
</dbReference>
<dbReference type="Proteomes" id="UP000195024">
    <property type="component" value="Unassembled WGS sequence"/>
</dbReference>